<dbReference type="EMBL" id="FNJN01000003">
    <property type="protein sequence ID" value="SDO99709.1"/>
    <property type="molecule type" value="Genomic_DNA"/>
</dbReference>
<dbReference type="Proteomes" id="UP000186456">
    <property type="component" value="Unassembled WGS sequence"/>
</dbReference>
<evidence type="ECO:0000313" key="3">
    <source>
        <dbReference type="EMBL" id="SDO99709.1"/>
    </source>
</evidence>
<feature type="signal peptide" evidence="2">
    <location>
        <begin position="1"/>
        <end position="25"/>
    </location>
</feature>
<evidence type="ECO:0000256" key="1">
    <source>
        <dbReference type="SAM" id="MobiDB-lite"/>
    </source>
</evidence>
<protein>
    <recommendedName>
        <fullName evidence="5">Lipoprotein</fullName>
    </recommendedName>
</protein>
<dbReference type="RefSeq" id="WP_056230950.1">
    <property type="nucleotide sequence ID" value="NZ_FNJN01000003.1"/>
</dbReference>
<gene>
    <name evidence="3" type="ORF">SAMN04487788_1740</name>
</gene>
<evidence type="ECO:0008006" key="5">
    <source>
        <dbReference type="Google" id="ProtNLM"/>
    </source>
</evidence>
<reference evidence="3 4" key="1">
    <citation type="submission" date="2016-10" db="EMBL/GenBank/DDBJ databases">
        <authorList>
            <person name="de Groot N.N."/>
        </authorList>
    </citation>
    <scope>NUCLEOTIDE SEQUENCE [LARGE SCALE GENOMIC DNA]</scope>
    <source>
        <strain evidence="3 4">StLB037</strain>
    </source>
</reference>
<sequence>MIIKRTPFALVAASALLLLAGCSGGASNTAESSDDSMTDSGTTTTQETTAPASPAAPAGDQSKADACDIVRTQFQEVSGAGSTVDSSDPQATLAAFKKLASDVGTQFDSITNAEVAPAAKKASGALNDYAAFLETVVADPSKASGLSGQVSTLQASFTEAATVCAG</sequence>
<feature type="region of interest" description="Disordered" evidence="1">
    <location>
        <begin position="28"/>
        <end position="62"/>
    </location>
</feature>
<dbReference type="AlphaFoldDB" id="A0A1H0P4F6"/>
<organism evidence="3 4">
    <name type="scientific">Microbacterium testaceum (strain StLB037)</name>
    <dbReference type="NCBI Taxonomy" id="979556"/>
    <lineage>
        <taxon>Bacteria</taxon>
        <taxon>Bacillati</taxon>
        <taxon>Actinomycetota</taxon>
        <taxon>Actinomycetes</taxon>
        <taxon>Micrococcales</taxon>
        <taxon>Microbacteriaceae</taxon>
        <taxon>Microbacterium</taxon>
    </lineage>
</organism>
<feature type="compositionally biased region" description="Low complexity" evidence="1">
    <location>
        <begin position="38"/>
        <end position="61"/>
    </location>
</feature>
<name>A0A1H0P4F6_MICTS</name>
<evidence type="ECO:0000256" key="2">
    <source>
        <dbReference type="SAM" id="SignalP"/>
    </source>
</evidence>
<keyword evidence="2" id="KW-0732">Signal</keyword>
<accession>A0A1H0P4F6</accession>
<dbReference type="PROSITE" id="PS51257">
    <property type="entry name" value="PROKAR_LIPOPROTEIN"/>
    <property type="match status" value="1"/>
</dbReference>
<feature type="chain" id="PRO_5010363962" description="Lipoprotein" evidence="2">
    <location>
        <begin position="26"/>
        <end position="166"/>
    </location>
</feature>
<evidence type="ECO:0000313" key="4">
    <source>
        <dbReference type="Proteomes" id="UP000186456"/>
    </source>
</evidence>
<proteinExistence type="predicted"/>